<proteinExistence type="predicted"/>
<dbReference type="Gene3D" id="3.40.50.10350">
    <property type="entry name" value="Glycerate kinase, domain 1"/>
    <property type="match status" value="1"/>
</dbReference>
<gene>
    <name evidence="2" type="ORF">V5O49_15370</name>
</gene>
<reference evidence="2" key="2">
    <citation type="submission" date="2024-02" db="EMBL/GenBank/DDBJ databases">
        <authorList>
            <person name="Prathaban M."/>
            <person name="Mythili R."/>
            <person name="Sharmila Devi N."/>
            <person name="Sobanaa M."/>
            <person name="Prathiviraj R."/>
            <person name="Selvin J."/>
        </authorList>
    </citation>
    <scope>NUCLEOTIDE SEQUENCE</scope>
    <source>
        <strain evidence="2">MP1014</strain>
    </source>
</reference>
<accession>A0ABU7ZAT7</accession>
<feature type="region of interest" description="Disordered" evidence="1">
    <location>
        <begin position="45"/>
        <end position="64"/>
    </location>
</feature>
<sequence>MHVLLLATADGGPDDPDRTAATALAAAWTAAAPRCVVEPMVLPPGPAASTGPPDGSPSPGVFVPTTELGLSSVAPPAPRPEVRLLHERVAEADLVVVHTPVLDGAALHAGPVHSAAQAAAPHAVPVVVLAGRSEATRRELAGAGVAGAHEVGPVPGEDAVARVARTWAPAWAADDE</sequence>
<evidence type="ECO:0000256" key="1">
    <source>
        <dbReference type="SAM" id="MobiDB-lite"/>
    </source>
</evidence>
<evidence type="ECO:0008006" key="4">
    <source>
        <dbReference type="Google" id="ProtNLM"/>
    </source>
</evidence>
<evidence type="ECO:0000313" key="3">
    <source>
        <dbReference type="Proteomes" id="UP001310387"/>
    </source>
</evidence>
<organism evidence="2 3">
    <name type="scientific">Isoptericola haloaureus</name>
    <dbReference type="NCBI Taxonomy" id="1542902"/>
    <lineage>
        <taxon>Bacteria</taxon>
        <taxon>Bacillati</taxon>
        <taxon>Actinomycetota</taxon>
        <taxon>Actinomycetes</taxon>
        <taxon>Micrococcales</taxon>
        <taxon>Promicromonosporaceae</taxon>
        <taxon>Isoptericola</taxon>
    </lineage>
</organism>
<dbReference type="Proteomes" id="UP001310387">
    <property type="component" value="Unassembled WGS sequence"/>
</dbReference>
<comment type="caution">
    <text evidence="2">The sequence shown here is derived from an EMBL/GenBank/DDBJ whole genome shotgun (WGS) entry which is preliminary data.</text>
</comment>
<dbReference type="EMBL" id="JBAGLP010000120">
    <property type="protein sequence ID" value="MEG3616510.1"/>
    <property type="molecule type" value="Genomic_DNA"/>
</dbReference>
<dbReference type="RefSeq" id="WP_332903006.1">
    <property type="nucleotide sequence ID" value="NZ_JBAGLP010000120.1"/>
</dbReference>
<evidence type="ECO:0000313" key="2">
    <source>
        <dbReference type="EMBL" id="MEG3616510.1"/>
    </source>
</evidence>
<name>A0ABU7ZAT7_9MICO</name>
<feature type="compositionally biased region" description="Low complexity" evidence="1">
    <location>
        <begin position="47"/>
        <end position="60"/>
    </location>
</feature>
<keyword evidence="3" id="KW-1185">Reference proteome</keyword>
<dbReference type="InterPro" id="IPR018197">
    <property type="entry name" value="Glycerate_kinase_RE-like"/>
</dbReference>
<reference evidence="2" key="1">
    <citation type="journal article" date="2024" name="Antonie Van Leeuwenhoek">
        <title>Isoptericola haloaureus sp. nov., a dimorphic actinobacterium isolated from mangrove sediments of southeast India, implicating biosaline agricultural significance through nitrogen fixation and salt tolerance genes.</title>
        <authorList>
            <person name="Prathaban M."/>
            <person name="Prathiviraj R."/>
            <person name="Ravichandran M."/>
            <person name="Natarajan S.D."/>
            <person name="Sobanaa M."/>
            <person name="Hari Krishna Kumar S."/>
            <person name="Chandrasekar V."/>
            <person name="Selvin J."/>
        </authorList>
    </citation>
    <scope>NUCLEOTIDE SEQUENCE</scope>
    <source>
        <strain evidence="2">MP1014</strain>
    </source>
</reference>
<protein>
    <recommendedName>
        <fullName evidence="4">Universal stress protein family protein</fullName>
    </recommendedName>
</protein>